<keyword evidence="2" id="KW-1185">Reference proteome</keyword>
<name>A0A8S1Q3W7_9CILI</name>
<gene>
    <name evidence="1" type="ORF">PSON_ATCC_30995.1.T0950178</name>
</gene>
<dbReference type="OrthoDB" id="306797at2759"/>
<evidence type="ECO:0000313" key="1">
    <source>
        <dbReference type="EMBL" id="CAD8110329.1"/>
    </source>
</evidence>
<dbReference type="AlphaFoldDB" id="A0A8S1Q3W7"/>
<comment type="caution">
    <text evidence="1">The sequence shown here is derived from an EMBL/GenBank/DDBJ whole genome shotgun (WGS) entry which is preliminary data.</text>
</comment>
<protein>
    <submittedName>
        <fullName evidence="1">Uncharacterized protein</fullName>
    </submittedName>
</protein>
<proteinExistence type="predicted"/>
<accession>A0A8S1Q3W7</accession>
<reference evidence="1" key="1">
    <citation type="submission" date="2021-01" db="EMBL/GenBank/DDBJ databases">
        <authorList>
            <consortium name="Genoscope - CEA"/>
            <person name="William W."/>
        </authorList>
    </citation>
    <scope>NUCLEOTIDE SEQUENCE</scope>
</reference>
<dbReference type="EMBL" id="CAJJDN010000095">
    <property type="protein sequence ID" value="CAD8110329.1"/>
    <property type="molecule type" value="Genomic_DNA"/>
</dbReference>
<organism evidence="1 2">
    <name type="scientific">Paramecium sonneborni</name>
    <dbReference type="NCBI Taxonomy" id="65129"/>
    <lineage>
        <taxon>Eukaryota</taxon>
        <taxon>Sar</taxon>
        <taxon>Alveolata</taxon>
        <taxon>Ciliophora</taxon>
        <taxon>Intramacronucleata</taxon>
        <taxon>Oligohymenophorea</taxon>
        <taxon>Peniculida</taxon>
        <taxon>Parameciidae</taxon>
        <taxon>Paramecium</taxon>
    </lineage>
</organism>
<sequence>MNNSNKNFKKDFNIVQNMKKYFQNNIGQIKQHFEEEAHLDISSNSEYILLPDLKSMVFNIVDLERNDFDQLSINQSMFVVSSTEASSIKISVNSQSLTNNSFSSNSALEDF</sequence>
<evidence type="ECO:0000313" key="2">
    <source>
        <dbReference type="Proteomes" id="UP000692954"/>
    </source>
</evidence>
<dbReference type="Proteomes" id="UP000692954">
    <property type="component" value="Unassembled WGS sequence"/>
</dbReference>